<gene>
    <name evidence="1" type="ORF">EXN66_Car007195</name>
</gene>
<protein>
    <submittedName>
        <fullName evidence="1">Uncharacterized protein</fullName>
    </submittedName>
</protein>
<evidence type="ECO:0000313" key="1">
    <source>
        <dbReference type="EMBL" id="KAF3691520.1"/>
    </source>
</evidence>
<organism evidence="1 2">
    <name type="scientific">Channa argus</name>
    <name type="common">Northern snakehead</name>
    <name type="synonym">Ophicephalus argus</name>
    <dbReference type="NCBI Taxonomy" id="215402"/>
    <lineage>
        <taxon>Eukaryota</taxon>
        <taxon>Metazoa</taxon>
        <taxon>Chordata</taxon>
        <taxon>Craniata</taxon>
        <taxon>Vertebrata</taxon>
        <taxon>Euteleostomi</taxon>
        <taxon>Actinopterygii</taxon>
        <taxon>Neopterygii</taxon>
        <taxon>Teleostei</taxon>
        <taxon>Neoteleostei</taxon>
        <taxon>Acanthomorphata</taxon>
        <taxon>Anabantaria</taxon>
        <taxon>Anabantiformes</taxon>
        <taxon>Channoidei</taxon>
        <taxon>Channidae</taxon>
        <taxon>Channa</taxon>
    </lineage>
</organism>
<dbReference type="AlphaFoldDB" id="A0A6G1PMI7"/>
<dbReference type="EMBL" id="CM015718">
    <property type="protein sequence ID" value="KAF3691520.1"/>
    <property type="molecule type" value="Genomic_DNA"/>
</dbReference>
<dbReference type="Proteomes" id="UP000503349">
    <property type="component" value="Chromosome 7"/>
</dbReference>
<reference evidence="1 2" key="1">
    <citation type="submission" date="2019-02" db="EMBL/GenBank/DDBJ databases">
        <title>Opniocepnalus argus genome.</title>
        <authorList>
            <person name="Zhou C."/>
            <person name="Xiao S."/>
        </authorList>
    </citation>
    <scope>NUCLEOTIDE SEQUENCE [LARGE SCALE GENOMIC DNA]</scope>
    <source>
        <strain evidence="1">OARG1902GOOAL</strain>
        <tissue evidence="1">Muscle</tissue>
    </source>
</reference>
<evidence type="ECO:0000313" key="2">
    <source>
        <dbReference type="Proteomes" id="UP000503349"/>
    </source>
</evidence>
<name>A0A6G1PMI7_CHAAH</name>
<accession>A0A6G1PMI7</accession>
<reference evidence="2" key="2">
    <citation type="submission" date="2019-02" db="EMBL/GenBank/DDBJ databases">
        <title>Opniocepnalus argus Var Kimnra genome.</title>
        <authorList>
            <person name="Zhou C."/>
            <person name="Xiao S."/>
        </authorList>
    </citation>
    <scope>NUCLEOTIDE SEQUENCE [LARGE SCALE GENOMIC DNA]</scope>
</reference>
<sequence length="64" mass="7372">MFLECGKKKQGAKDEIHTWREHVTVSPPVSHQLADRFRLQTLSSNNKSQAQLGSWDLMTPGFRF</sequence>
<keyword evidence="2" id="KW-1185">Reference proteome</keyword>
<proteinExistence type="predicted"/>